<gene>
    <name evidence="1" type="ORF">AFE02nite_21430</name>
</gene>
<dbReference type="PANTHER" id="PTHR30619:SF1">
    <property type="entry name" value="RECOMBINATION PROTEIN 2"/>
    <property type="match status" value="1"/>
</dbReference>
<accession>A0A511YYY9</accession>
<dbReference type="Proteomes" id="UP000321484">
    <property type="component" value="Unassembled WGS sequence"/>
</dbReference>
<keyword evidence="2" id="KW-1185">Reference proteome</keyword>
<dbReference type="EMBL" id="BJYK01000006">
    <property type="protein sequence ID" value="GEN80409.1"/>
    <property type="molecule type" value="Genomic_DNA"/>
</dbReference>
<protein>
    <recommendedName>
        <fullName evidence="3">Metallo-beta-lactamase domain-containing protein</fullName>
    </recommendedName>
</protein>
<proteinExistence type="predicted"/>
<dbReference type="SUPFAM" id="SSF56281">
    <property type="entry name" value="Metallo-hydrolase/oxidoreductase"/>
    <property type="match status" value="1"/>
</dbReference>
<reference evidence="1 2" key="1">
    <citation type="submission" date="2019-07" db="EMBL/GenBank/DDBJ databases">
        <title>Whole genome shotgun sequence of Actinotalea fermentans NBRC 105374.</title>
        <authorList>
            <person name="Hosoyama A."/>
            <person name="Uohara A."/>
            <person name="Ohji S."/>
            <person name="Ichikawa N."/>
        </authorList>
    </citation>
    <scope>NUCLEOTIDE SEQUENCE [LARGE SCALE GENOMIC DNA]</scope>
    <source>
        <strain evidence="1 2">NBRC 105374</strain>
    </source>
</reference>
<evidence type="ECO:0000313" key="1">
    <source>
        <dbReference type="EMBL" id="GEN80409.1"/>
    </source>
</evidence>
<dbReference type="RefSeq" id="WP_052114094.1">
    <property type="nucleotide sequence ID" value="NZ_BJYK01000006.1"/>
</dbReference>
<dbReference type="Gene3D" id="3.60.15.10">
    <property type="entry name" value="Ribonuclease Z/Hydroxyacylglutathione hydrolase-like"/>
    <property type="match status" value="1"/>
</dbReference>
<name>A0A511YYY9_9CELL</name>
<comment type="caution">
    <text evidence="1">The sequence shown here is derived from an EMBL/GenBank/DDBJ whole genome shotgun (WGS) entry which is preliminary data.</text>
</comment>
<dbReference type="InterPro" id="IPR052159">
    <property type="entry name" value="Competence_DNA_uptake"/>
</dbReference>
<evidence type="ECO:0000313" key="2">
    <source>
        <dbReference type="Proteomes" id="UP000321484"/>
    </source>
</evidence>
<dbReference type="InterPro" id="IPR036866">
    <property type="entry name" value="RibonucZ/Hydroxyglut_hydro"/>
</dbReference>
<dbReference type="OrthoDB" id="2971563at2"/>
<organism evidence="1 2">
    <name type="scientific">Actinotalea fermentans</name>
    <dbReference type="NCBI Taxonomy" id="43671"/>
    <lineage>
        <taxon>Bacteria</taxon>
        <taxon>Bacillati</taxon>
        <taxon>Actinomycetota</taxon>
        <taxon>Actinomycetes</taxon>
        <taxon>Micrococcales</taxon>
        <taxon>Cellulomonadaceae</taxon>
        <taxon>Actinotalea</taxon>
    </lineage>
</organism>
<dbReference type="AlphaFoldDB" id="A0A511YYY9"/>
<dbReference type="PANTHER" id="PTHR30619">
    <property type="entry name" value="DNA INTERNALIZATION/COMPETENCE PROTEIN COMEC/REC2"/>
    <property type="match status" value="1"/>
</dbReference>
<evidence type="ECO:0008006" key="3">
    <source>
        <dbReference type="Google" id="ProtNLM"/>
    </source>
</evidence>
<sequence length="354" mass="38871">MFTVEMLPAQRGDCLWLTWGEGEDLHHALVDGGPAVTIPTLVPELERRIAALAGRTNRVELLVVTHVDTDHVLGVVSLLSDHRRVPLFRDVWFNGFRHLGAGLLGGLDGERLTAALLEHEDRWNRAFDGGPVMLPDGAPPPVVTLRGGLTLTVLGPRPATLAKLAPEWEEACRKARILPGQGAEIERESWRRTQLLGFDVDALAAAPYRKDRSVPNASGITLIAEYAGRRVLLLGDAPSEEVLPGLERFGPGPYRFAAVKMSHHGSRANTSPAFLARVQSSTWLVSTDGAGHHHPDPEALARVVTTQRRPTFVFNHVTDEVRDWVDGAGDRWRVKLPRRRPGGTYATGIRHRVA</sequence>